<evidence type="ECO:0000313" key="2">
    <source>
        <dbReference type="EMBL" id="MBC8177766.1"/>
    </source>
</evidence>
<evidence type="ECO:0000259" key="1">
    <source>
        <dbReference type="Pfam" id="PF04028"/>
    </source>
</evidence>
<proteinExistence type="predicted"/>
<dbReference type="CDD" id="cd07983">
    <property type="entry name" value="LPLAT_DUF374-like"/>
    <property type="match status" value="1"/>
</dbReference>
<accession>A0A8J6N103</accession>
<sequence length="183" mass="20108">MEQTQSITCGFAHWHGDELALVTHFGHITPTILVSHSRDGEIMARATRALGYRVTRGSSTRGAVGGLIALINAVKEGYTVALAVDGPQGPRGVCKPGIIRIVQKTGVPLFPAGVATTRRFVFKKTWNQVYLPLPFSRQVIFIDKPISFPEKAGPEEMDPYCRQVEESLRTAHEKAVMILETSH</sequence>
<keyword evidence="2" id="KW-0012">Acyltransferase</keyword>
<evidence type="ECO:0000313" key="3">
    <source>
        <dbReference type="Proteomes" id="UP000650524"/>
    </source>
</evidence>
<comment type="caution">
    <text evidence="2">The sequence shown here is derived from an EMBL/GenBank/DDBJ whole genome shotgun (WGS) entry which is preliminary data.</text>
</comment>
<reference evidence="2 3" key="1">
    <citation type="submission" date="2020-08" db="EMBL/GenBank/DDBJ databases">
        <title>Bridging the membrane lipid divide: bacteria of the FCB group superphylum have the potential to synthesize archaeal ether lipids.</title>
        <authorList>
            <person name="Villanueva L."/>
            <person name="Von Meijenfeldt F.A.B."/>
            <person name="Westbye A.B."/>
            <person name="Yadav S."/>
            <person name="Hopmans E.C."/>
            <person name="Dutilh B.E."/>
            <person name="Sinninghe Damste J.S."/>
        </authorList>
    </citation>
    <scope>NUCLEOTIDE SEQUENCE [LARGE SCALE GENOMIC DNA]</scope>
    <source>
        <strain evidence="2">NIOZ-UU27</strain>
    </source>
</reference>
<dbReference type="GO" id="GO:0016746">
    <property type="term" value="F:acyltransferase activity"/>
    <property type="evidence" value="ECO:0007669"/>
    <property type="project" value="UniProtKB-KW"/>
</dbReference>
<protein>
    <submittedName>
        <fullName evidence="2">Lysophospholipid acyltransferase family protein</fullName>
    </submittedName>
</protein>
<organism evidence="2 3">
    <name type="scientific">Candidatus Desulfacyla euxinica</name>
    <dbReference type="NCBI Taxonomy" id="2841693"/>
    <lineage>
        <taxon>Bacteria</taxon>
        <taxon>Deltaproteobacteria</taxon>
        <taxon>Candidatus Desulfacyla</taxon>
    </lineage>
</organism>
<dbReference type="Proteomes" id="UP000650524">
    <property type="component" value="Unassembled WGS sequence"/>
</dbReference>
<feature type="domain" description="DUF374" evidence="1">
    <location>
        <begin position="31"/>
        <end position="91"/>
    </location>
</feature>
<dbReference type="InterPro" id="IPR007172">
    <property type="entry name" value="DUF374"/>
</dbReference>
<dbReference type="EMBL" id="JACNJD010000235">
    <property type="protein sequence ID" value="MBC8177766.1"/>
    <property type="molecule type" value="Genomic_DNA"/>
</dbReference>
<gene>
    <name evidence="2" type="ORF">H8E19_10210</name>
</gene>
<dbReference type="AlphaFoldDB" id="A0A8J6N103"/>
<dbReference type="Pfam" id="PF04028">
    <property type="entry name" value="DUF374"/>
    <property type="match status" value="1"/>
</dbReference>
<keyword evidence="2" id="KW-0808">Transferase</keyword>
<name>A0A8J6N103_9DELT</name>